<dbReference type="SUPFAM" id="SSF55874">
    <property type="entry name" value="ATPase domain of HSP90 chaperone/DNA topoisomerase II/histidine kinase"/>
    <property type="match status" value="1"/>
</dbReference>
<feature type="transmembrane region" description="Helical" evidence="1">
    <location>
        <begin position="79"/>
        <end position="96"/>
    </location>
</feature>
<dbReference type="InterPro" id="IPR050640">
    <property type="entry name" value="Bact_2-comp_sensor_kinase"/>
</dbReference>
<dbReference type="GO" id="GO:0016301">
    <property type="term" value="F:kinase activity"/>
    <property type="evidence" value="ECO:0007669"/>
    <property type="project" value="UniProtKB-KW"/>
</dbReference>
<keyword evidence="3" id="KW-0418">Kinase</keyword>
<sequence>MKRKYIVGLHILFWTLLITNNVINSIAATRAHNTVIDSAVIFKDIMLVAGYNSIMILCFYGSYFLVSPALFLRKNYLKALLMTAVLLFLMTGWRYLLEFWFFKPVLGFDNYKGNNVSVSYYVSNIFWYYFPKYFVYGLLYFSAENWIRNRNRQEALQREKLSTELAFLRSQINPHFLFNTINDIYSLTYQKSDEAPVALLKLSKILRYMLYEGARDKVPLHHEVEYLNDLVELQRIGSKGLANISFEIEGYVGGQEVAPLLFVAFVENAFKHGVLNDPDKPVCIQLKASNQQVEFSVSNSTVVSGTQKDQTSGIGLSNIKRRLELIYPGKHELIISEQERYSVYLKIQLGS</sequence>
<evidence type="ECO:0000313" key="4">
    <source>
        <dbReference type="Proteomes" id="UP001165367"/>
    </source>
</evidence>
<evidence type="ECO:0000313" key="3">
    <source>
        <dbReference type="EMBL" id="MCG2614585.1"/>
    </source>
</evidence>
<keyword evidence="4" id="KW-1185">Reference proteome</keyword>
<dbReference type="Pfam" id="PF06580">
    <property type="entry name" value="His_kinase"/>
    <property type="match status" value="1"/>
</dbReference>
<dbReference type="EMBL" id="JAKLTR010000005">
    <property type="protein sequence ID" value="MCG2614585.1"/>
    <property type="molecule type" value="Genomic_DNA"/>
</dbReference>
<keyword evidence="1" id="KW-1133">Transmembrane helix</keyword>
<dbReference type="RefSeq" id="WP_237871139.1">
    <property type="nucleotide sequence ID" value="NZ_JAKLTR010000005.1"/>
</dbReference>
<feature type="transmembrane region" description="Helical" evidence="1">
    <location>
        <begin position="49"/>
        <end position="72"/>
    </location>
</feature>
<accession>A0ABS9KQH5</accession>
<gene>
    <name evidence="3" type="ORF">LZZ85_09845</name>
</gene>
<dbReference type="Proteomes" id="UP001165367">
    <property type="component" value="Unassembled WGS sequence"/>
</dbReference>
<reference evidence="3" key="1">
    <citation type="submission" date="2022-01" db="EMBL/GenBank/DDBJ databases">
        <authorList>
            <person name="Jo J.-H."/>
            <person name="Im W.-T."/>
        </authorList>
    </citation>
    <scope>NUCLEOTIDE SEQUENCE</scope>
    <source>
        <strain evidence="3">NA20</strain>
    </source>
</reference>
<comment type="caution">
    <text evidence="3">The sequence shown here is derived from an EMBL/GenBank/DDBJ whole genome shotgun (WGS) entry which is preliminary data.</text>
</comment>
<keyword evidence="1" id="KW-0812">Transmembrane</keyword>
<keyword evidence="1" id="KW-0472">Membrane</keyword>
<evidence type="ECO:0000256" key="1">
    <source>
        <dbReference type="SAM" id="Phobius"/>
    </source>
</evidence>
<dbReference type="InterPro" id="IPR036890">
    <property type="entry name" value="HATPase_C_sf"/>
</dbReference>
<dbReference type="Gene3D" id="3.30.565.10">
    <property type="entry name" value="Histidine kinase-like ATPase, C-terminal domain"/>
    <property type="match status" value="1"/>
</dbReference>
<evidence type="ECO:0000259" key="2">
    <source>
        <dbReference type="Pfam" id="PF06580"/>
    </source>
</evidence>
<dbReference type="PANTHER" id="PTHR34220:SF7">
    <property type="entry name" value="SENSOR HISTIDINE KINASE YPDA"/>
    <property type="match status" value="1"/>
</dbReference>
<dbReference type="InterPro" id="IPR010559">
    <property type="entry name" value="Sig_transdc_His_kin_internal"/>
</dbReference>
<proteinExistence type="predicted"/>
<name>A0ABS9KQH5_9BACT</name>
<keyword evidence="3" id="KW-0808">Transferase</keyword>
<protein>
    <submittedName>
        <fullName evidence="3">Histidine kinase</fullName>
    </submittedName>
</protein>
<feature type="transmembrane region" description="Helical" evidence="1">
    <location>
        <begin position="125"/>
        <end position="143"/>
    </location>
</feature>
<dbReference type="PANTHER" id="PTHR34220">
    <property type="entry name" value="SENSOR HISTIDINE KINASE YPDA"/>
    <property type="match status" value="1"/>
</dbReference>
<organism evidence="3 4">
    <name type="scientific">Terrimonas ginsenosidimutans</name>
    <dbReference type="NCBI Taxonomy" id="2908004"/>
    <lineage>
        <taxon>Bacteria</taxon>
        <taxon>Pseudomonadati</taxon>
        <taxon>Bacteroidota</taxon>
        <taxon>Chitinophagia</taxon>
        <taxon>Chitinophagales</taxon>
        <taxon>Chitinophagaceae</taxon>
        <taxon>Terrimonas</taxon>
    </lineage>
</organism>
<feature type="domain" description="Signal transduction histidine kinase internal region" evidence="2">
    <location>
        <begin position="164"/>
        <end position="236"/>
    </location>
</feature>